<protein>
    <submittedName>
        <fullName evidence="1">Uncharacterized protein</fullName>
    </submittedName>
</protein>
<evidence type="ECO:0000313" key="1">
    <source>
        <dbReference type="EMBL" id="MEE1944539.1"/>
    </source>
</evidence>
<dbReference type="Proteomes" id="UP001336835">
    <property type="component" value="Unassembled WGS sequence"/>
</dbReference>
<dbReference type="EMBL" id="JAZDQT010000001">
    <property type="protein sequence ID" value="MEE1944539.1"/>
    <property type="molecule type" value="Genomic_DNA"/>
</dbReference>
<accession>A0ABU7I569</accession>
<comment type="caution">
    <text evidence="1">The sequence shown here is derived from an EMBL/GenBank/DDBJ whole genome shotgun (WGS) entry which is preliminary data.</text>
</comment>
<sequence length="132" mass="15108">MIKKWFSCFLAFLFLTGSIVLPLGDFSLVRDIPDMYRSYTRIATPEELSVVDFIGDYLLHGKEIFGNNKNDKKQNDNNNVQFKHEAGSLNVILSNPCFCLASPFKIFREYANFDHASPTTDFHNELLRPPLG</sequence>
<keyword evidence="2" id="KW-1185">Reference proteome</keyword>
<proteinExistence type="predicted"/>
<name>A0ABU7I569_9SPHI</name>
<reference evidence="1 2" key="1">
    <citation type="submission" date="2024-01" db="EMBL/GenBank/DDBJ databases">
        <title>Pedobacter sp. nov., isolated from fresh soil.</title>
        <authorList>
            <person name="Le N.T.T."/>
        </authorList>
    </citation>
    <scope>NUCLEOTIDE SEQUENCE [LARGE SCALE GENOMIC DNA]</scope>
    <source>
        <strain evidence="1 2">KR3-3</strain>
    </source>
</reference>
<organism evidence="1 2">
    <name type="scientific">Pedobacter albus</name>
    <dbReference type="NCBI Taxonomy" id="3113905"/>
    <lineage>
        <taxon>Bacteria</taxon>
        <taxon>Pseudomonadati</taxon>
        <taxon>Bacteroidota</taxon>
        <taxon>Sphingobacteriia</taxon>
        <taxon>Sphingobacteriales</taxon>
        <taxon>Sphingobacteriaceae</taxon>
        <taxon>Pedobacter</taxon>
    </lineage>
</organism>
<gene>
    <name evidence="1" type="ORF">VRU48_05425</name>
</gene>
<evidence type="ECO:0000313" key="2">
    <source>
        <dbReference type="Proteomes" id="UP001336835"/>
    </source>
</evidence>
<dbReference type="RefSeq" id="WP_330106907.1">
    <property type="nucleotide sequence ID" value="NZ_JAZDQT010000001.1"/>
</dbReference>